<sequence length="567" mass="65385">MLVTLCQEFSILKYLIGVTLCFTCNWAVGQVNDRDPIGRRALTHNISAEFQDVLPIYNESEKSILDIETSDKEERNSDYHAVFSSLYEFLSQIEYATRNPTTASSISKALNTMKEVEKIEGFPIQESTGSFVSNLLALEDKVLSDENISDEVRSSVMSGVRNFCDSLHRLKKAIGPSVESVLSDFRESLHNLAKAFEPLSGQLVLFTDSNTKKLQNMRRGKEQVDWEVPSKKYIIYERDGAVTMMDNEHIDRKRLNDLSKDKKRSAEDDSELLLLIQTCQRSHNQDDRINGDLAFVGMLQHPTSGKLAREQWVKDQVTVGQAYNFLLIHVKKKNDKFFMDEMGSLWLSYVGYCWEHGHSEFSPIDVLGLIERSELKEKEVVNLVEEARNYVGGQKAVEELQRILLNNVRLQNMAYAMEQNGLDGLIHFAETFTGSSLSETWLSYVAYTFSCSDVEDLDIVAFLSAKKQYTMDMQLELFNTWLRRVGHQEEMDMTGFKDLNRIFKLWQKESDEEALTREYLMRDYIHDLASDMINHIETINEDKFEEYDTLDFAEATNSVTLKRKREE</sequence>
<name>A0A0N7L7B6_PLAHL</name>
<dbReference type="AlphaFoldDB" id="A0A0N7L7B6"/>
<evidence type="ECO:0000313" key="2">
    <source>
        <dbReference type="Proteomes" id="UP000054928"/>
    </source>
</evidence>
<reference evidence="2" key="1">
    <citation type="submission" date="2014-09" db="EMBL/GenBank/DDBJ databases">
        <authorList>
            <person name="Sharma Rahul"/>
            <person name="Thines Marco"/>
        </authorList>
    </citation>
    <scope>NUCLEOTIDE SEQUENCE [LARGE SCALE GENOMIC DNA]</scope>
</reference>
<dbReference type="GeneID" id="36398272"/>
<keyword evidence="2" id="KW-1185">Reference proteome</keyword>
<proteinExistence type="predicted"/>
<evidence type="ECO:0000313" key="1">
    <source>
        <dbReference type="EMBL" id="CEG46619.1"/>
    </source>
</evidence>
<protein>
    <submittedName>
        <fullName evidence="1">Uncharacterized protein</fullName>
    </submittedName>
</protein>
<dbReference type="EMBL" id="CCYD01002089">
    <property type="protein sequence ID" value="CEG46619.1"/>
    <property type="molecule type" value="Genomic_DNA"/>
</dbReference>
<accession>A0A0N7L7B6</accession>
<organism evidence="1 2">
    <name type="scientific">Plasmopara halstedii</name>
    <name type="common">Downy mildew of sunflower</name>
    <dbReference type="NCBI Taxonomy" id="4781"/>
    <lineage>
        <taxon>Eukaryota</taxon>
        <taxon>Sar</taxon>
        <taxon>Stramenopiles</taxon>
        <taxon>Oomycota</taxon>
        <taxon>Peronosporomycetes</taxon>
        <taxon>Peronosporales</taxon>
        <taxon>Peronosporaceae</taxon>
        <taxon>Plasmopara</taxon>
    </lineage>
</organism>
<dbReference type="RefSeq" id="XP_024582988.1">
    <property type="nucleotide sequence ID" value="XM_024717495.1"/>
</dbReference>
<dbReference type="Proteomes" id="UP000054928">
    <property type="component" value="Unassembled WGS sequence"/>
</dbReference>